<accession>A0A9N9DJF8</accession>
<evidence type="ECO:0000313" key="4">
    <source>
        <dbReference type="Proteomes" id="UP000789508"/>
    </source>
</evidence>
<dbReference type="GO" id="GO:0000460">
    <property type="term" value="P:maturation of 5.8S rRNA"/>
    <property type="evidence" value="ECO:0007669"/>
    <property type="project" value="TreeGrafter"/>
</dbReference>
<dbReference type="OrthoDB" id="2419486at2759"/>
<keyword evidence="1" id="KW-0175">Coiled coil</keyword>
<name>A0A9N9DJF8_9GLOM</name>
<dbReference type="GO" id="GO:0030687">
    <property type="term" value="C:preribosome, large subunit precursor"/>
    <property type="evidence" value="ECO:0007669"/>
    <property type="project" value="TreeGrafter"/>
</dbReference>
<dbReference type="PANTHER" id="PTHR15002:SF0">
    <property type="entry name" value="RIBOSOMAL BIOGENESIS PROTEIN LAS1L"/>
    <property type="match status" value="1"/>
</dbReference>
<proteinExistence type="predicted"/>
<feature type="non-terminal residue" evidence="3">
    <location>
        <position position="1"/>
    </location>
</feature>
<feature type="coiled-coil region" evidence="1">
    <location>
        <begin position="224"/>
        <end position="251"/>
    </location>
</feature>
<sequence>NNKQNQKKGDPTKSAQRNRLVSSESALKTVKQIQRAIKSTGSVGEFVIPVLLEAGFLVPIGKKKRVTSSEFALTDELIQLWAPLLQKFDEFFDNFGNELIQGISEKLNFDVFEQVNMTLSHSYLMTLVSWIQYILNIYYDDEFSSTFFKDINIDSILEFCLRKPNPFTRIILQYLIEKDDDNNSELKSNIAPFLNYIDRLLEIGKQINITQRSDKHSTQQQLTDQEMNDMLKNLERQLKESTTRLSVEETTISDDQTSKMVSTFSAWTLYDHEKWQPCPIGCLPNGKVACLDLPLELDDQ</sequence>
<dbReference type="GO" id="GO:0090730">
    <property type="term" value="C:Las1 complex"/>
    <property type="evidence" value="ECO:0007669"/>
    <property type="project" value="InterPro"/>
</dbReference>
<dbReference type="GO" id="GO:0004519">
    <property type="term" value="F:endonuclease activity"/>
    <property type="evidence" value="ECO:0007669"/>
    <property type="project" value="InterPro"/>
</dbReference>
<dbReference type="Proteomes" id="UP000789508">
    <property type="component" value="Unassembled WGS sequence"/>
</dbReference>
<dbReference type="GO" id="GO:0000470">
    <property type="term" value="P:maturation of LSU-rRNA"/>
    <property type="evidence" value="ECO:0007669"/>
    <property type="project" value="TreeGrafter"/>
</dbReference>
<organism evidence="3 4">
    <name type="scientific">Ambispora leptoticha</name>
    <dbReference type="NCBI Taxonomy" id="144679"/>
    <lineage>
        <taxon>Eukaryota</taxon>
        <taxon>Fungi</taxon>
        <taxon>Fungi incertae sedis</taxon>
        <taxon>Mucoromycota</taxon>
        <taxon>Glomeromycotina</taxon>
        <taxon>Glomeromycetes</taxon>
        <taxon>Archaeosporales</taxon>
        <taxon>Ambisporaceae</taxon>
        <taxon>Ambispora</taxon>
    </lineage>
</organism>
<comment type="caution">
    <text evidence="3">The sequence shown here is derived from an EMBL/GenBank/DDBJ whole genome shotgun (WGS) entry which is preliminary data.</text>
</comment>
<dbReference type="EMBL" id="CAJVPS010007790">
    <property type="protein sequence ID" value="CAG8637979.1"/>
    <property type="molecule type" value="Genomic_DNA"/>
</dbReference>
<evidence type="ECO:0000313" key="3">
    <source>
        <dbReference type="EMBL" id="CAG8637979.1"/>
    </source>
</evidence>
<evidence type="ECO:0000256" key="1">
    <source>
        <dbReference type="SAM" id="Coils"/>
    </source>
</evidence>
<dbReference type="PANTHER" id="PTHR15002">
    <property type="entry name" value="RIBOSOMAL BIOGENESIS PROTEIN LAS1L"/>
    <property type="match status" value="1"/>
</dbReference>
<dbReference type="AlphaFoldDB" id="A0A9N9DJF8"/>
<dbReference type="InterPro" id="IPR007174">
    <property type="entry name" value="Las1"/>
</dbReference>
<evidence type="ECO:0000256" key="2">
    <source>
        <dbReference type="SAM" id="MobiDB-lite"/>
    </source>
</evidence>
<protein>
    <submittedName>
        <fullName evidence="3">4002_t:CDS:1</fullName>
    </submittedName>
</protein>
<gene>
    <name evidence="3" type="ORF">ALEPTO_LOCUS9610</name>
</gene>
<feature type="region of interest" description="Disordered" evidence="2">
    <location>
        <begin position="1"/>
        <end position="21"/>
    </location>
</feature>
<keyword evidence="4" id="KW-1185">Reference proteome</keyword>
<reference evidence="3" key="1">
    <citation type="submission" date="2021-06" db="EMBL/GenBank/DDBJ databases">
        <authorList>
            <person name="Kallberg Y."/>
            <person name="Tangrot J."/>
            <person name="Rosling A."/>
        </authorList>
    </citation>
    <scope>NUCLEOTIDE SEQUENCE</scope>
    <source>
        <strain evidence="3">FL130A</strain>
    </source>
</reference>